<keyword evidence="6" id="KW-0349">Heme</keyword>
<evidence type="ECO:0000256" key="6">
    <source>
        <dbReference type="PIRSR" id="PIRSR619791-2"/>
    </source>
</evidence>
<dbReference type="SUPFAM" id="SSF48113">
    <property type="entry name" value="Heme-dependent peroxidases"/>
    <property type="match status" value="1"/>
</dbReference>
<dbReference type="PROSITE" id="PS50292">
    <property type="entry name" value="PEROXIDASE_3"/>
    <property type="match status" value="1"/>
</dbReference>
<keyword evidence="9" id="KW-1185">Reference proteome</keyword>
<dbReference type="InterPro" id="IPR019791">
    <property type="entry name" value="Haem_peroxidase_animal"/>
</dbReference>
<name>A0A7T8GUL4_CALRO</name>
<dbReference type="InterPro" id="IPR037120">
    <property type="entry name" value="Haem_peroxidase_sf_animal"/>
</dbReference>
<dbReference type="InterPro" id="IPR010255">
    <property type="entry name" value="Haem_peroxidase_sf"/>
</dbReference>
<reference evidence="9" key="1">
    <citation type="submission" date="2021-01" db="EMBL/GenBank/DDBJ databases">
        <title>Caligus Genome Assembly.</title>
        <authorList>
            <person name="Gallardo-Escarate C."/>
        </authorList>
    </citation>
    <scope>NUCLEOTIDE SEQUENCE [LARGE SCALE GENOMIC DNA]</scope>
</reference>
<comment type="subcellular location">
    <subcellularLocation>
        <location evidence="1">Secreted</location>
    </subcellularLocation>
</comment>
<dbReference type="GO" id="GO:0046872">
    <property type="term" value="F:metal ion binding"/>
    <property type="evidence" value="ECO:0007669"/>
    <property type="project" value="UniProtKB-KW"/>
</dbReference>
<dbReference type="OrthoDB" id="6505174at2759"/>
<evidence type="ECO:0000256" key="5">
    <source>
        <dbReference type="ARBA" id="ARBA00023180"/>
    </source>
</evidence>
<dbReference type="PANTHER" id="PTHR11475:SF4">
    <property type="entry name" value="CHORION PEROXIDASE"/>
    <property type="match status" value="1"/>
</dbReference>
<evidence type="ECO:0000256" key="2">
    <source>
        <dbReference type="ARBA" id="ARBA00022525"/>
    </source>
</evidence>
<dbReference type="Pfam" id="PF03098">
    <property type="entry name" value="An_peroxidase"/>
    <property type="match status" value="1"/>
</dbReference>
<keyword evidence="2" id="KW-0964">Secreted</keyword>
<dbReference type="Gene3D" id="1.10.640.10">
    <property type="entry name" value="Haem peroxidase domain superfamily, animal type"/>
    <property type="match status" value="1"/>
</dbReference>
<dbReference type="GO" id="GO:0006979">
    <property type="term" value="P:response to oxidative stress"/>
    <property type="evidence" value="ECO:0007669"/>
    <property type="project" value="InterPro"/>
</dbReference>
<feature type="chain" id="PRO_5031012117" evidence="7">
    <location>
        <begin position="18"/>
        <end position="638"/>
    </location>
</feature>
<evidence type="ECO:0000256" key="7">
    <source>
        <dbReference type="SAM" id="SignalP"/>
    </source>
</evidence>
<protein>
    <submittedName>
        <fullName evidence="8">Peroxidasin -like protein</fullName>
    </submittedName>
</protein>
<organism evidence="8 9">
    <name type="scientific">Caligus rogercresseyi</name>
    <name type="common">Sea louse</name>
    <dbReference type="NCBI Taxonomy" id="217165"/>
    <lineage>
        <taxon>Eukaryota</taxon>
        <taxon>Metazoa</taxon>
        <taxon>Ecdysozoa</taxon>
        <taxon>Arthropoda</taxon>
        <taxon>Crustacea</taxon>
        <taxon>Multicrustacea</taxon>
        <taxon>Hexanauplia</taxon>
        <taxon>Copepoda</taxon>
        <taxon>Siphonostomatoida</taxon>
        <taxon>Caligidae</taxon>
        <taxon>Caligus</taxon>
    </lineage>
</organism>
<dbReference type="EMBL" id="CP045902">
    <property type="protein sequence ID" value="QQP38047.1"/>
    <property type="molecule type" value="Genomic_DNA"/>
</dbReference>
<dbReference type="GO" id="GO:0020037">
    <property type="term" value="F:heme binding"/>
    <property type="evidence" value="ECO:0007669"/>
    <property type="project" value="InterPro"/>
</dbReference>
<dbReference type="PRINTS" id="PR00457">
    <property type="entry name" value="ANPEROXIDASE"/>
</dbReference>
<evidence type="ECO:0000256" key="1">
    <source>
        <dbReference type="ARBA" id="ARBA00004613"/>
    </source>
</evidence>
<evidence type="ECO:0000313" key="8">
    <source>
        <dbReference type="EMBL" id="QQP38047.1"/>
    </source>
</evidence>
<keyword evidence="3" id="KW-0560">Oxidoreductase</keyword>
<dbReference type="FunFam" id="1.10.640.10:FF:000003">
    <property type="entry name" value="chorion peroxidase"/>
    <property type="match status" value="1"/>
</dbReference>
<sequence>MHWTAFVFLSNVLATYALLTPRHAVELAEQELLDFPETPELCSKTKRYKKVTQSSLKMSKRNAMIQKALSKLESSEEALINEFRDTTTCSATVTCSTDSKYRTIDGTCNNQANPIWGSTGAPLARVLSSQYGNTDYTPKTVGTYSTELPNARLVSNTFHPDSDVPSTLATHLLTQMGQFLDHDLSLTPEAHIEHCCDDSSQDGCMVISIPSTDSFYSQFSQTCIELTRSVQYCDSSPREQFNVITSYIDASNVYGSDQRVLDLVRESNGYLLSVTTTSTGKELLPQRSGTYYAGDVRAIEMPGLATMHTLFVREHNRIAKEMIAAYPALDSETVFQETRRIVGAEMQNVVYGQYLPTILGATTIAQYSLAITEESEYNSGINADISNAFATAAYRFGHSMIQGEIARIALSTSGSNSSYTLKDVFFNLANYEGTDGSGMEEILYGLINQASQKNDRLVIDDVTNHLFNNGAAFGSDLIARNIARGRDHGLPTYGYWRKHCKFSELCNWDSRPDTISQANWDILKGLYTSPNDIDLFTAGLAETPQGNSVVGPTFSCIIGSQFSNTKFGDRYFFTHKGQTGSFTTAQITNIKTRTLGQIICDNTDIPMVRANVFRMSSSFISCPRRSTLDIKLFDISNP</sequence>
<keyword evidence="6" id="KW-0479">Metal-binding</keyword>
<keyword evidence="5" id="KW-0325">Glycoprotein</keyword>
<proteinExistence type="predicted"/>
<dbReference type="AlphaFoldDB" id="A0A7T8GUL4"/>
<keyword evidence="6" id="KW-0408">Iron</keyword>
<keyword evidence="3" id="KW-0575">Peroxidase</keyword>
<dbReference type="GO" id="GO:0004601">
    <property type="term" value="F:peroxidase activity"/>
    <property type="evidence" value="ECO:0007669"/>
    <property type="project" value="UniProtKB-KW"/>
</dbReference>
<evidence type="ECO:0000313" key="9">
    <source>
        <dbReference type="Proteomes" id="UP000595437"/>
    </source>
</evidence>
<dbReference type="CDD" id="cd09823">
    <property type="entry name" value="peroxinectin_like"/>
    <property type="match status" value="1"/>
</dbReference>
<dbReference type="PANTHER" id="PTHR11475">
    <property type="entry name" value="OXIDASE/PEROXIDASE"/>
    <property type="match status" value="1"/>
</dbReference>
<evidence type="ECO:0000256" key="4">
    <source>
        <dbReference type="ARBA" id="ARBA00022729"/>
    </source>
</evidence>
<evidence type="ECO:0000256" key="3">
    <source>
        <dbReference type="ARBA" id="ARBA00022559"/>
    </source>
</evidence>
<dbReference type="GO" id="GO:0005576">
    <property type="term" value="C:extracellular region"/>
    <property type="evidence" value="ECO:0007669"/>
    <property type="project" value="UniProtKB-SubCell"/>
</dbReference>
<keyword evidence="4 7" id="KW-0732">Signal</keyword>
<gene>
    <name evidence="8" type="ORF">FKW44_018520</name>
</gene>
<dbReference type="Proteomes" id="UP000595437">
    <property type="component" value="Chromosome 13"/>
</dbReference>
<accession>A0A7T8GUL4</accession>
<feature type="signal peptide" evidence="7">
    <location>
        <begin position="1"/>
        <end position="17"/>
    </location>
</feature>
<feature type="binding site" description="axial binding residue" evidence="6">
    <location>
        <position position="398"/>
    </location>
    <ligand>
        <name>heme b</name>
        <dbReference type="ChEBI" id="CHEBI:60344"/>
    </ligand>
    <ligandPart>
        <name>Fe</name>
        <dbReference type="ChEBI" id="CHEBI:18248"/>
    </ligandPart>
</feature>